<protein>
    <submittedName>
        <fullName evidence="2">Nuclease-like protein</fullName>
    </submittedName>
</protein>
<dbReference type="AlphaFoldDB" id="A0A855Y2G2"/>
<evidence type="ECO:0000313" key="2">
    <source>
        <dbReference type="EMBL" id="PWW32917.1"/>
    </source>
</evidence>
<gene>
    <name evidence="2" type="ORF">DET56_12253</name>
</gene>
<comment type="caution">
    <text evidence="2">The sequence shown here is derived from an EMBL/GenBank/DDBJ whole genome shotgun (WGS) entry which is preliminary data.</text>
</comment>
<dbReference type="SUPFAM" id="SSF52980">
    <property type="entry name" value="Restriction endonuclease-like"/>
    <property type="match status" value="1"/>
</dbReference>
<sequence>MQEELFFRENIKLSEGRYSLSELGEYIKSAMGEQLIKEVGSGGLSRFRFEFPEHLFDPFQDPTMFQGRYFKEEILTIEHNARELIMDTEDASKKRVTDNCTLDDVMLFQRFFSLINPIVSEIILNQKDKGKIVRSLIPHLQNESLINILTVFIGNRVKAEELLKLFTYKKDIKLDLQYTPFLQASSGLYFSNSLVSKSNLLRNCIANSYLSKNQIVNQDDRETLVHECARVFSEQHPEYRVFHNQKFLYHGQNGEIDVLVINGDDAVLIECKAPLNPTSNFEMRASADHINKAAKQLDHCKAAFMDKGFRRNYLKSLNISGDIKKIHTCIVFGNRLFNGFSINGHPIRYVRELDMILNNGHINSAAGSWRVWKNEEFEHEELISYLSPDHPLKVSNFNSMEKTEQFMFINGKRICLETYVFNVVKAMDQYDMLFAIQNKNDNIREQLKRRLEH</sequence>
<dbReference type="EMBL" id="QGTZ01000022">
    <property type="protein sequence ID" value="PWW32917.1"/>
    <property type="molecule type" value="Genomic_DNA"/>
</dbReference>
<name>A0A855Y2G2_9BACL</name>
<evidence type="ECO:0000313" key="3">
    <source>
        <dbReference type="Proteomes" id="UP000247078"/>
    </source>
</evidence>
<reference evidence="2 3" key="1">
    <citation type="submission" date="2018-05" db="EMBL/GenBank/DDBJ databases">
        <title>Freshwater and sediment microbial communities from various areas in North America, analyzing microbe dynamics in response to fracking.</title>
        <authorList>
            <person name="Lamendella R."/>
        </authorList>
    </citation>
    <scope>NUCLEOTIDE SEQUENCE [LARGE SCALE GENOMIC DNA]</scope>
    <source>
        <strain evidence="2 3">DB-3</strain>
    </source>
</reference>
<proteinExistence type="predicted"/>
<feature type="domain" description="NERD" evidence="1">
    <location>
        <begin position="234"/>
        <end position="273"/>
    </location>
</feature>
<evidence type="ECO:0000259" key="1">
    <source>
        <dbReference type="Pfam" id="PF08378"/>
    </source>
</evidence>
<dbReference type="Proteomes" id="UP000247078">
    <property type="component" value="Unassembled WGS sequence"/>
</dbReference>
<dbReference type="RefSeq" id="WP_110002386.1">
    <property type="nucleotide sequence ID" value="NZ_QGTZ01000022.1"/>
</dbReference>
<dbReference type="InterPro" id="IPR011528">
    <property type="entry name" value="NERD"/>
</dbReference>
<organism evidence="2 3">
    <name type="scientific">Paenibacillus pabuli</name>
    <dbReference type="NCBI Taxonomy" id="1472"/>
    <lineage>
        <taxon>Bacteria</taxon>
        <taxon>Bacillati</taxon>
        <taxon>Bacillota</taxon>
        <taxon>Bacilli</taxon>
        <taxon>Bacillales</taxon>
        <taxon>Paenibacillaceae</taxon>
        <taxon>Paenibacillus</taxon>
    </lineage>
</organism>
<dbReference type="Pfam" id="PF08378">
    <property type="entry name" value="NERD"/>
    <property type="match status" value="1"/>
</dbReference>
<dbReference type="InterPro" id="IPR011335">
    <property type="entry name" value="Restrct_endonuc-II-like"/>
</dbReference>
<accession>A0A855Y2G2</accession>